<dbReference type="PROSITE" id="PS51257">
    <property type="entry name" value="PROKAR_LIPOPROTEIN"/>
    <property type="match status" value="1"/>
</dbReference>
<evidence type="ECO:0000256" key="1">
    <source>
        <dbReference type="SAM" id="MobiDB-lite"/>
    </source>
</evidence>
<sequence length="328" mass="37763">MKKSVFVILSMFYLFVIVGCGTNKLEGSWQEFNTSSLGEEVVFTKNEVTVENNVLSYKVSEDKKHLILGSGGLENSVSYELSGNKLTIDNNVYYRKDSKEYKEQEEKMNKEAKKKEEKEQKEEKEKKEWTKKVDNAKTAYNKALESANKRMKEELLAKINGNWVNVIDNSKNDSTDYKKTEYSFDKEGKVTYNHQTKYGYASNVTETKEDGSGMIQFKYEGDLYLDLSDNMYSSDLSGLDEQSDDSEKKLSSITDKVKKIEKLTLDDYLEELKKKREGNTYTNDYLSIKVVDNVGDFSDTTLTLNFPESDPSILQIKGFMSFVDFKKE</sequence>
<dbReference type="EMBL" id="ASWB01000002">
    <property type="protein sequence ID" value="EOT71532.1"/>
    <property type="molecule type" value="Genomic_DNA"/>
</dbReference>
<dbReference type="OrthoDB" id="10020741at2"/>
<dbReference type="Proteomes" id="UP000014157">
    <property type="component" value="Unassembled WGS sequence"/>
</dbReference>
<keyword evidence="5" id="KW-1185">Reference proteome</keyword>
<comment type="caution">
    <text evidence="2">The sequence shown here is derived from an EMBL/GenBank/DDBJ whole genome shotgun (WGS) entry which is preliminary data.</text>
</comment>
<evidence type="ECO:0000313" key="4">
    <source>
        <dbReference type="Proteomes" id="UP000013781"/>
    </source>
</evidence>
<feature type="region of interest" description="Disordered" evidence="1">
    <location>
        <begin position="101"/>
        <end position="128"/>
    </location>
</feature>
<evidence type="ECO:0000313" key="2">
    <source>
        <dbReference type="EMBL" id="EOH96853.1"/>
    </source>
</evidence>
<evidence type="ECO:0000313" key="5">
    <source>
        <dbReference type="Proteomes" id="UP000014157"/>
    </source>
</evidence>
<organism evidence="2 4">
    <name type="scientific">Enterococcus moraviensis ATCC BAA-383</name>
    <dbReference type="NCBI Taxonomy" id="1158609"/>
    <lineage>
        <taxon>Bacteria</taxon>
        <taxon>Bacillati</taxon>
        <taxon>Bacillota</taxon>
        <taxon>Bacilli</taxon>
        <taxon>Lactobacillales</taxon>
        <taxon>Enterococcaceae</taxon>
        <taxon>Enterococcus</taxon>
    </lineage>
</organism>
<dbReference type="STRING" id="155617.RV09_GL001826"/>
<dbReference type="RefSeq" id="WP_010765921.1">
    <property type="nucleotide sequence ID" value="NZ_ASWB01000002.1"/>
</dbReference>
<proteinExistence type="predicted"/>
<reference evidence="2 4" key="1">
    <citation type="submission" date="2013-02" db="EMBL/GenBank/DDBJ databases">
        <title>The Genome Sequence of Enterococcus moraviensis BAA-383.</title>
        <authorList>
            <consortium name="The Broad Institute Genome Sequencing Platform"/>
            <consortium name="The Broad Institute Genome Sequencing Center for Infectious Disease"/>
            <person name="Earl A.M."/>
            <person name="Gilmore M.S."/>
            <person name="Lebreton F."/>
            <person name="Walker B."/>
            <person name="Young S.K."/>
            <person name="Zeng Q."/>
            <person name="Gargeya S."/>
            <person name="Fitzgerald M."/>
            <person name="Haas B."/>
            <person name="Abouelleil A."/>
            <person name="Alvarado L."/>
            <person name="Arachchi H.M."/>
            <person name="Berlin A.M."/>
            <person name="Chapman S.B."/>
            <person name="Dewar J."/>
            <person name="Goldberg J."/>
            <person name="Griggs A."/>
            <person name="Gujja S."/>
            <person name="Hansen M."/>
            <person name="Howarth C."/>
            <person name="Imamovic A."/>
            <person name="Larimer J."/>
            <person name="McCowan C."/>
            <person name="Murphy C."/>
            <person name="Neiman D."/>
            <person name="Pearson M."/>
            <person name="Priest M."/>
            <person name="Roberts A."/>
            <person name="Saif S."/>
            <person name="Shea T."/>
            <person name="Sisk P."/>
            <person name="Sykes S."/>
            <person name="Wortman J."/>
            <person name="Nusbaum C."/>
            <person name="Birren B."/>
        </authorList>
    </citation>
    <scope>NUCLEOTIDE SEQUENCE [LARGE SCALE GENOMIC DNA]</scope>
    <source>
        <strain evidence="2 4">ATCC BAA-383</strain>
    </source>
</reference>
<dbReference type="EMBL" id="AJAS01000022">
    <property type="protein sequence ID" value="EOH96853.1"/>
    <property type="molecule type" value="Genomic_DNA"/>
</dbReference>
<dbReference type="PATRIC" id="fig|1158609.3.peg.2512"/>
<dbReference type="AlphaFoldDB" id="R2QNS3"/>
<accession>R2QNS3</accession>
<evidence type="ECO:0008006" key="6">
    <source>
        <dbReference type="Google" id="ProtNLM"/>
    </source>
</evidence>
<gene>
    <name evidence="3" type="ORF">I586_01334</name>
    <name evidence="2" type="ORF">UAY_02584</name>
</gene>
<protein>
    <recommendedName>
        <fullName evidence="6">Lipoprotein</fullName>
    </recommendedName>
</protein>
<dbReference type="Proteomes" id="UP000013781">
    <property type="component" value="Unassembled WGS sequence"/>
</dbReference>
<evidence type="ECO:0000313" key="3">
    <source>
        <dbReference type="EMBL" id="EOT71532.1"/>
    </source>
</evidence>
<reference evidence="3 5" key="2">
    <citation type="submission" date="2013-03" db="EMBL/GenBank/DDBJ databases">
        <title>The Genome Sequence of Enterococcus moraviensis BAA-383 (PacBio/Illumina hybrid assembly).</title>
        <authorList>
            <consortium name="The Broad Institute Genomics Platform"/>
            <consortium name="The Broad Institute Genome Sequencing Center for Infectious Disease"/>
            <person name="Earl A."/>
            <person name="Russ C."/>
            <person name="Gilmore M."/>
            <person name="Surin D."/>
            <person name="Walker B."/>
            <person name="Young S."/>
            <person name="Zeng Q."/>
            <person name="Gargeya S."/>
            <person name="Fitzgerald M."/>
            <person name="Haas B."/>
            <person name="Abouelleil A."/>
            <person name="Allen A.W."/>
            <person name="Alvarado L."/>
            <person name="Arachchi H.M."/>
            <person name="Berlin A.M."/>
            <person name="Chapman S.B."/>
            <person name="Gainer-Dewar J."/>
            <person name="Goldberg J."/>
            <person name="Griggs A."/>
            <person name="Gujja S."/>
            <person name="Hansen M."/>
            <person name="Howarth C."/>
            <person name="Imamovic A."/>
            <person name="Ireland A."/>
            <person name="Larimer J."/>
            <person name="McCowan C."/>
            <person name="Murphy C."/>
            <person name="Pearson M."/>
            <person name="Poon T.W."/>
            <person name="Priest M."/>
            <person name="Roberts A."/>
            <person name="Saif S."/>
            <person name="Shea T."/>
            <person name="Sisk P."/>
            <person name="Sykes S."/>
            <person name="Wortman J."/>
            <person name="Nusbaum C."/>
            <person name="Birren B."/>
        </authorList>
    </citation>
    <scope>NUCLEOTIDE SEQUENCE [LARGE SCALE GENOMIC DNA]</scope>
    <source>
        <strain evidence="3 5">ATCC BAA-383</strain>
    </source>
</reference>
<dbReference type="HOGENOM" id="CLU_846605_0_0_9"/>
<name>R2QNS3_9ENTE</name>